<dbReference type="Proteomes" id="UP000033166">
    <property type="component" value="Plasmid II"/>
</dbReference>
<gene>
    <name evidence="4" type="ORF">LACPI_2324</name>
</gene>
<evidence type="ECO:0000259" key="3">
    <source>
        <dbReference type="PROSITE" id="PS50076"/>
    </source>
</evidence>
<dbReference type="KEGG" id="lpk:LACPI_2324"/>
<reference evidence="5" key="1">
    <citation type="submission" date="2015-01" db="EMBL/GenBank/DDBJ databases">
        <authorList>
            <person name="Andreevskaya M."/>
        </authorList>
    </citation>
    <scope>NUCLEOTIDE SEQUENCE [LARGE SCALE GENOMIC DNA]</scope>
    <source>
        <strain evidence="5">MKFS47</strain>
        <plasmid evidence="5">II</plasmid>
    </source>
</reference>
<evidence type="ECO:0000313" key="5">
    <source>
        <dbReference type="Proteomes" id="UP000033166"/>
    </source>
</evidence>
<proteinExistence type="predicted"/>
<dbReference type="AlphaFoldDB" id="A0A0D6E0E0"/>
<dbReference type="InterPro" id="IPR001623">
    <property type="entry name" value="DnaJ_domain"/>
</dbReference>
<dbReference type="GO" id="GO:0006260">
    <property type="term" value="P:DNA replication"/>
    <property type="evidence" value="ECO:0007669"/>
    <property type="project" value="UniProtKB-KW"/>
</dbReference>
<dbReference type="PROSITE" id="PS50076">
    <property type="entry name" value="DNAJ_2"/>
    <property type="match status" value="1"/>
</dbReference>
<feature type="domain" description="J" evidence="3">
    <location>
        <begin position="1"/>
        <end position="58"/>
    </location>
</feature>
<keyword evidence="4" id="KW-0614">Plasmid</keyword>
<accession>A0A0D6E0E0</accession>
<geneLocation type="plasmid" evidence="4 5">
    <name>II</name>
</geneLocation>
<dbReference type="InterPro" id="IPR036869">
    <property type="entry name" value="J_dom_sf"/>
</dbReference>
<dbReference type="HOGENOM" id="CLU_095264_1_0_9"/>
<sequence>MAYIKNVNTLEELKKMYKKLALKLHPDCGGSDDAMAELNNEYDNLFDQLKNTHKNKDGQTYTKETSETPDQFKDIINKLFALKMEGIEIEIVGSFIWITGNTKNYKDEIKALEFRYSPKKYAWYKAPSNYKKRSRKNYDMNTIRGMYGSQKVKSEQENKKYIQTSKRICN</sequence>
<organism evidence="4 5">
    <name type="scientific">Pseudolactococcus piscium MKFS47</name>
    <dbReference type="NCBI Taxonomy" id="297352"/>
    <lineage>
        <taxon>Bacteria</taxon>
        <taxon>Bacillati</taxon>
        <taxon>Bacillota</taxon>
        <taxon>Bacilli</taxon>
        <taxon>Lactobacillales</taxon>
        <taxon>Streptococcaceae</taxon>
        <taxon>Pseudolactococcus</taxon>
    </lineage>
</organism>
<name>A0A0D6E0E0_9LACT</name>
<dbReference type="RefSeq" id="WP_047916719.1">
    <property type="nucleotide sequence ID" value="NZ_LN774770.1"/>
</dbReference>
<evidence type="ECO:0000313" key="4">
    <source>
        <dbReference type="EMBL" id="CEN29524.1"/>
    </source>
</evidence>
<keyword evidence="2" id="KW-0346">Stress response</keyword>
<protein>
    <submittedName>
        <fullName evidence="4">DnaJ domain protein</fullName>
    </submittedName>
</protein>
<keyword evidence="1" id="KW-0235">DNA replication</keyword>
<dbReference type="Gene3D" id="1.10.287.110">
    <property type="entry name" value="DnaJ domain"/>
    <property type="match status" value="1"/>
</dbReference>
<dbReference type="EMBL" id="LN774770">
    <property type="protein sequence ID" value="CEN29524.1"/>
    <property type="molecule type" value="Genomic_DNA"/>
</dbReference>
<evidence type="ECO:0000256" key="2">
    <source>
        <dbReference type="ARBA" id="ARBA00023016"/>
    </source>
</evidence>
<dbReference type="SUPFAM" id="SSF46565">
    <property type="entry name" value="Chaperone J-domain"/>
    <property type="match status" value="1"/>
</dbReference>
<evidence type="ECO:0000256" key="1">
    <source>
        <dbReference type="ARBA" id="ARBA00022705"/>
    </source>
</evidence>